<comment type="subunit">
    <text evidence="7">Part of the 30S ribosomal subunit. Forms a loose heterodimer with protein S19. Forms two bridges to the 50S subunit in the 70S ribosome.</text>
</comment>
<organism evidence="10 11">
    <name type="scientific">Adhaeribacter pallidiroseus</name>
    <dbReference type="NCBI Taxonomy" id="2072847"/>
    <lineage>
        <taxon>Bacteria</taxon>
        <taxon>Pseudomonadati</taxon>
        <taxon>Bacteroidota</taxon>
        <taxon>Cytophagia</taxon>
        <taxon>Cytophagales</taxon>
        <taxon>Hymenobacteraceae</taxon>
        <taxon>Adhaeribacter</taxon>
    </lineage>
</organism>
<reference evidence="10 11" key="1">
    <citation type="submission" date="2018-04" db="EMBL/GenBank/DDBJ databases">
        <title>Adhaeribacter sp. HMF7616 genome sequencing and assembly.</title>
        <authorList>
            <person name="Kang H."/>
            <person name="Kang J."/>
            <person name="Cha I."/>
            <person name="Kim H."/>
            <person name="Joh K."/>
        </authorList>
    </citation>
    <scope>NUCLEOTIDE SEQUENCE [LARGE SCALE GENOMIC DNA]</scope>
    <source>
        <strain evidence="10 11">HMF7616</strain>
    </source>
</reference>
<dbReference type="FunFam" id="1.10.8.50:FF:000001">
    <property type="entry name" value="30S ribosomal protein S13"/>
    <property type="match status" value="1"/>
</dbReference>
<keyword evidence="11" id="KW-1185">Reference proteome</keyword>
<evidence type="ECO:0000256" key="3">
    <source>
        <dbReference type="ARBA" id="ARBA00022884"/>
    </source>
</evidence>
<gene>
    <name evidence="7" type="primary">rpsM</name>
    <name evidence="10" type="ORF">AHMF7616_03356</name>
</gene>
<dbReference type="PROSITE" id="PS00646">
    <property type="entry name" value="RIBOSOMAL_S13_1"/>
    <property type="match status" value="1"/>
</dbReference>
<dbReference type="PIRSF" id="PIRSF002134">
    <property type="entry name" value="Ribosomal_S13"/>
    <property type="match status" value="1"/>
</dbReference>
<dbReference type="InterPro" id="IPR027437">
    <property type="entry name" value="Rbsml_uS13_C"/>
</dbReference>
<dbReference type="PANTHER" id="PTHR10871:SF1">
    <property type="entry name" value="SMALL RIBOSOMAL SUBUNIT PROTEIN US13M"/>
    <property type="match status" value="1"/>
</dbReference>
<dbReference type="InterPro" id="IPR019980">
    <property type="entry name" value="Ribosomal_uS13_bac-type"/>
</dbReference>
<dbReference type="InterPro" id="IPR018269">
    <property type="entry name" value="Ribosomal_uS13_CS"/>
</dbReference>
<comment type="caution">
    <text evidence="10">The sequence shown here is derived from an EMBL/GenBank/DDBJ whole genome shotgun (WGS) entry which is preliminary data.</text>
</comment>
<dbReference type="OrthoDB" id="9803610at2"/>
<keyword evidence="3 7" id="KW-0694">RNA-binding</keyword>
<evidence type="ECO:0000313" key="10">
    <source>
        <dbReference type="EMBL" id="RDC64740.1"/>
    </source>
</evidence>
<accession>A0A369QK93</accession>
<dbReference type="InterPro" id="IPR001892">
    <property type="entry name" value="Ribosomal_uS13"/>
</dbReference>
<protein>
    <recommendedName>
        <fullName evidence="6 7">Small ribosomal subunit protein uS13</fullName>
    </recommendedName>
</protein>
<dbReference type="InterPro" id="IPR010979">
    <property type="entry name" value="Ribosomal_uS13-like_H2TH"/>
</dbReference>
<keyword evidence="2 7" id="KW-0699">rRNA-binding</keyword>
<dbReference type="PROSITE" id="PS50159">
    <property type="entry name" value="RIBOSOMAL_S13_2"/>
    <property type="match status" value="1"/>
</dbReference>
<sequence length="125" mass="14106">MARIAGVDIPDKKRGEISLTYIYGIGRRASQSILNKAGVGWDKKVSEWTEEEAGAIRNVIATEHKTEGVLRSEVQLHIKRLMDIGSYRGLRHRKGLPVRGQRTKNNSRTRKGKRKTVANKKKATK</sequence>
<evidence type="ECO:0000256" key="6">
    <source>
        <dbReference type="ARBA" id="ARBA00035166"/>
    </source>
</evidence>
<dbReference type="GO" id="GO:0015935">
    <property type="term" value="C:small ribosomal subunit"/>
    <property type="evidence" value="ECO:0007669"/>
    <property type="project" value="TreeGrafter"/>
</dbReference>
<dbReference type="GO" id="GO:0000049">
    <property type="term" value="F:tRNA binding"/>
    <property type="evidence" value="ECO:0007669"/>
    <property type="project" value="UniProtKB-UniRule"/>
</dbReference>
<evidence type="ECO:0000256" key="2">
    <source>
        <dbReference type="ARBA" id="ARBA00022730"/>
    </source>
</evidence>
<dbReference type="FunFam" id="4.10.910.10:FF:000001">
    <property type="entry name" value="30S ribosomal protein S13"/>
    <property type="match status" value="1"/>
</dbReference>
<evidence type="ECO:0000256" key="8">
    <source>
        <dbReference type="RuleBase" id="RU003830"/>
    </source>
</evidence>
<dbReference type="Gene3D" id="4.10.910.10">
    <property type="entry name" value="30s ribosomal protein s13, domain 2"/>
    <property type="match status" value="1"/>
</dbReference>
<comment type="similarity">
    <text evidence="1 7 8">Belongs to the universal ribosomal protein uS13 family.</text>
</comment>
<feature type="region of interest" description="Disordered" evidence="9">
    <location>
        <begin position="92"/>
        <end position="125"/>
    </location>
</feature>
<evidence type="ECO:0000256" key="5">
    <source>
        <dbReference type="ARBA" id="ARBA00023274"/>
    </source>
</evidence>
<keyword evidence="5 7" id="KW-0687">Ribonucleoprotein</keyword>
<dbReference type="AlphaFoldDB" id="A0A369QK93"/>
<dbReference type="Gene3D" id="1.10.8.50">
    <property type="match status" value="1"/>
</dbReference>
<dbReference type="SUPFAM" id="SSF46946">
    <property type="entry name" value="S13-like H2TH domain"/>
    <property type="match status" value="1"/>
</dbReference>
<dbReference type="GO" id="GO:0019843">
    <property type="term" value="F:rRNA binding"/>
    <property type="evidence" value="ECO:0007669"/>
    <property type="project" value="UniProtKB-UniRule"/>
</dbReference>
<comment type="function">
    <text evidence="7">Located at the top of the head of the 30S subunit, it contacts several helices of the 16S rRNA. In the 70S ribosome it contacts the 23S rRNA (bridge B1a) and protein L5 of the 50S subunit (bridge B1b), connecting the 2 subunits; these bridges are implicated in subunit movement. Contacts the tRNAs in the A and P-sites.</text>
</comment>
<keyword evidence="7" id="KW-0820">tRNA-binding</keyword>
<dbReference type="GO" id="GO:0003735">
    <property type="term" value="F:structural constituent of ribosome"/>
    <property type="evidence" value="ECO:0007669"/>
    <property type="project" value="InterPro"/>
</dbReference>
<proteinExistence type="inferred from homology"/>
<name>A0A369QK93_9BACT</name>
<dbReference type="HAMAP" id="MF_01315">
    <property type="entry name" value="Ribosomal_uS13"/>
    <property type="match status" value="1"/>
</dbReference>
<dbReference type="RefSeq" id="WP_115373853.1">
    <property type="nucleotide sequence ID" value="NZ_QASA01000001.1"/>
</dbReference>
<dbReference type="Pfam" id="PF00416">
    <property type="entry name" value="Ribosomal_S13"/>
    <property type="match status" value="1"/>
</dbReference>
<dbReference type="NCBIfam" id="TIGR03631">
    <property type="entry name" value="uS13_bact"/>
    <property type="match status" value="1"/>
</dbReference>
<evidence type="ECO:0000313" key="11">
    <source>
        <dbReference type="Proteomes" id="UP000253919"/>
    </source>
</evidence>
<dbReference type="Proteomes" id="UP000253919">
    <property type="component" value="Unassembled WGS sequence"/>
</dbReference>
<evidence type="ECO:0000256" key="7">
    <source>
        <dbReference type="HAMAP-Rule" id="MF_01315"/>
    </source>
</evidence>
<dbReference type="EMBL" id="QASA01000001">
    <property type="protein sequence ID" value="RDC64740.1"/>
    <property type="molecule type" value="Genomic_DNA"/>
</dbReference>
<dbReference type="PANTHER" id="PTHR10871">
    <property type="entry name" value="30S RIBOSOMAL PROTEIN S13/40S RIBOSOMAL PROTEIN S18"/>
    <property type="match status" value="1"/>
</dbReference>
<evidence type="ECO:0000256" key="4">
    <source>
        <dbReference type="ARBA" id="ARBA00022980"/>
    </source>
</evidence>
<evidence type="ECO:0000256" key="1">
    <source>
        <dbReference type="ARBA" id="ARBA00008080"/>
    </source>
</evidence>
<keyword evidence="4 7" id="KW-0689">Ribosomal protein</keyword>
<dbReference type="GO" id="GO:0006412">
    <property type="term" value="P:translation"/>
    <property type="evidence" value="ECO:0007669"/>
    <property type="project" value="UniProtKB-UniRule"/>
</dbReference>
<dbReference type="GO" id="GO:0005829">
    <property type="term" value="C:cytosol"/>
    <property type="evidence" value="ECO:0007669"/>
    <property type="project" value="TreeGrafter"/>
</dbReference>
<evidence type="ECO:0000256" key="9">
    <source>
        <dbReference type="SAM" id="MobiDB-lite"/>
    </source>
</evidence>